<evidence type="ECO:0000313" key="3">
    <source>
        <dbReference type="EMBL" id="HGY54518.1"/>
    </source>
</evidence>
<dbReference type="InterPro" id="IPR012338">
    <property type="entry name" value="Beta-lactam/transpept-like"/>
</dbReference>
<feature type="transmembrane region" description="Helical" evidence="1">
    <location>
        <begin position="492"/>
        <end position="511"/>
    </location>
</feature>
<keyword evidence="3" id="KW-0378">Hydrolase</keyword>
<keyword evidence="1" id="KW-1133">Transmembrane helix</keyword>
<dbReference type="Proteomes" id="UP000885779">
    <property type="component" value="Unassembled WGS sequence"/>
</dbReference>
<feature type="transmembrane region" description="Helical" evidence="1">
    <location>
        <begin position="453"/>
        <end position="472"/>
    </location>
</feature>
<dbReference type="InterPro" id="IPR001466">
    <property type="entry name" value="Beta-lactam-related"/>
</dbReference>
<dbReference type="AlphaFoldDB" id="A0A7V4TYK5"/>
<organism evidence="3">
    <name type="scientific">Caldithrix abyssi</name>
    <dbReference type="NCBI Taxonomy" id="187145"/>
    <lineage>
        <taxon>Bacteria</taxon>
        <taxon>Pseudomonadati</taxon>
        <taxon>Calditrichota</taxon>
        <taxon>Calditrichia</taxon>
        <taxon>Calditrichales</taxon>
        <taxon>Calditrichaceae</taxon>
        <taxon>Caldithrix</taxon>
    </lineage>
</organism>
<sequence>MLTGRTVKKNIDTFMGAIYNICQRRMKKFFMAMLVSMLLIFARQGAAAEGNRERIPLQQFTFYLNERIPLLMNTYGIPGVSMALIQNGEIVWTSAYGLADVEKGRKMTTDTRCRVESISKSVTAWGVMKLVEQGKIELDMPVQRYLKNWQFPRSEFSTEKITVRRLLSHNAGLPLGTIGVRYAPGQDIPSLAEYLNDEAVLQQEPGAAFSYSNTGFNLLELLIEEVTGRDFSEYMAAEVLHPLGMNHSSFTWSAKWNPPVPNGYDLSGRAIPVYVYPDKASGGLFATVEDIALFVSAGMTRYSRKGWGVLSPQSIKAFYTETVPIPGLFGFAFDAYGLGHFIEYLADGITAVAHGGQGSGWMTHFHSVPQTGDGIVILTNSQRSWPFIALILNDWTNWCGLPMPGMYQIIRGRKILWGLIALIMLAVLGQAIRLGTGILSGLRRFTPLSKKSGFVQIMQYATSAVALAALIWSANQDYLFISSLFPVVSGWLGWSVLVLAVLLLLSAVFPYREVNRYYNRKRNQLG</sequence>
<protein>
    <submittedName>
        <fullName evidence="3">Class A beta-lactamase-related serine hydrolase</fullName>
    </submittedName>
</protein>
<evidence type="ECO:0000256" key="1">
    <source>
        <dbReference type="SAM" id="Phobius"/>
    </source>
</evidence>
<keyword evidence="1" id="KW-0812">Transmembrane</keyword>
<dbReference type="PANTHER" id="PTHR46825:SF12">
    <property type="entry name" value="PENICILLIN-BINDING PROTEIN 4"/>
    <property type="match status" value="1"/>
</dbReference>
<proteinExistence type="predicted"/>
<feature type="domain" description="Beta-lactamase-related" evidence="2">
    <location>
        <begin position="70"/>
        <end position="384"/>
    </location>
</feature>
<dbReference type="PANTHER" id="PTHR46825">
    <property type="entry name" value="D-ALANYL-D-ALANINE-CARBOXYPEPTIDASE/ENDOPEPTIDASE AMPH"/>
    <property type="match status" value="1"/>
</dbReference>
<evidence type="ECO:0000259" key="2">
    <source>
        <dbReference type="Pfam" id="PF00144"/>
    </source>
</evidence>
<dbReference type="Pfam" id="PF00144">
    <property type="entry name" value="Beta-lactamase"/>
    <property type="match status" value="1"/>
</dbReference>
<accession>A0A7V4TYK5</accession>
<gene>
    <name evidence="3" type="ORF">ENK44_02330</name>
</gene>
<dbReference type="Gene3D" id="3.40.710.10">
    <property type="entry name" value="DD-peptidase/beta-lactamase superfamily"/>
    <property type="match status" value="1"/>
</dbReference>
<feature type="transmembrane region" description="Helical" evidence="1">
    <location>
        <begin position="415"/>
        <end position="432"/>
    </location>
</feature>
<reference evidence="3" key="1">
    <citation type="journal article" date="2020" name="mSystems">
        <title>Genome- and Community-Level Interaction Insights into Carbon Utilization and Element Cycling Functions of Hydrothermarchaeota in Hydrothermal Sediment.</title>
        <authorList>
            <person name="Zhou Z."/>
            <person name="Liu Y."/>
            <person name="Xu W."/>
            <person name="Pan J."/>
            <person name="Luo Z.H."/>
            <person name="Li M."/>
        </authorList>
    </citation>
    <scope>NUCLEOTIDE SEQUENCE [LARGE SCALE GENOMIC DNA]</scope>
    <source>
        <strain evidence="3">HyVt-577</strain>
    </source>
</reference>
<name>A0A7V4TYK5_CALAY</name>
<dbReference type="InterPro" id="IPR050491">
    <property type="entry name" value="AmpC-like"/>
</dbReference>
<keyword evidence="1" id="KW-0472">Membrane</keyword>
<dbReference type="SUPFAM" id="SSF56601">
    <property type="entry name" value="beta-lactamase/transpeptidase-like"/>
    <property type="match status" value="1"/>
</dbReference>
<dbReference type="EMBL" id="DRQG01000022">
    <property type="protein sequence ID" value="HGY54518.1"/>
    <property type="molecule type" value="Genomic_DNA"/>
</dbReference>
<comment type="caution">
    <text evidence="3">The sequence shown here is derived from an EMBL/GenBank/DDBJ whole genome shotgun (WGS) entry which is preliminary data.</text>
</comment>
<dbReference type="GO" id="GO:0016787">
    <property type="term" value="F:hydrolase activity"/>
    <property type="evidence" value="ECO:0007669"/>
    <property type="project" value="UniProtKB-KW"/>
</dbReference>